<organism evidence="3 4">
    <name type="scientific">Acrobeloides nanus</name>
    <dbReference type="NCBI Taxonomy" id="290746"/>
    <lineage>
        <taxon>Eukaryota</taxon>
        <taxon>Metazoa</taxon>
        <taxon>Ecdysozoa</taxon>
        <taxon>Nematoda</taxon>
        <taxon>Chromadorea</taxon>
        <taxon>Rhabditida</taxon>
        <taxon>Tylenchina</taxon>
        <taxon>Cephalobomorpha</taxon>
        <taxon>Cephaloboidea</taxon>
        <taxon>Cephalobidae</taxon>
        <taxon>Acrobeloides</taxon>
    </lineage>
</organism>
<evidence type="ECO:0000259" key="2">
    <source>
        <dbReference type="Pfam" id="PF04100"/>
    </source>
</evidence>
<accession>A0A914DBT9</accession>
<feature type="coiled-coil region" evidence="1">
    <location>
        <begin position="45"/>
        <end position="72"/>
    </location>
</feature>
<dbReference type="PANTHER" id="PTHR12820:SF0">
    <property type="entry name" value="VACUOLAR PROTEIN SORTING-ASSOCIATED PROTEIN 53 HOMOLOG"/>
    <property type="match status" value="1"/>
</dbReference>
<dbReference type="GO" id="GO:0042147">
    <property type="term" value="P:retrograde transport, endosome to Golgi"/>
    <property type="evidence" value="ECO:0007669"/>
    <property type="project" value="InterPro"/>
</dbReference>
<dbReference type="PANTHER" id="PTHR12820">
    <property type="entry name" value="VACUOLAR SORTING PROTEIN 53"/>
    <property type="match status" value="1"/>
</dbReference>
<dbReference type="Proteomes" id="UP000887540">
    <property type="component" value="Unplaced"/>
</dbReference>
<dbReference type="GO" id="GO:0005829">
    <property type="term" value="C:cytosol"/>
    <property type="evidence" value="ECO:0007669"/>
    <property type="project" value="GOC"/>
</dbReference>
<dbReference type="InterPro" id="IPR039766">
    <property type="entry name" value="Vps53"/>
</dbReference>
<name>A0A914DBT9_9BILA</name>
<sequence>MEEEVPIYSEKVTSAIDEMCISELCRPDLDLTAHINKLFPTEQSLSQLDHVMQSIEQEIEDLDSELADLVEMHGQAGAEGETALLQAHAAMAELEQRIRLIKGKTQSSESNVHEMTKDIKQLDVAKRNLTASITTLHHLHLLLTGVNSLNSWIAARRYSDIASELPAVLNVLQLFDSYIHVEPVKNLTDKVQKLKSELSVQLAADLKHAFQAGALNQMAADMCKVAAVLGGKVEDEFRKWYIDQQLAEYHVLYSESEDVAWLDKIDQRQAYDLLLTRPDQRQIFV</sequence>
<feature type="domain" description="Vps53 N-terminal" evidence="2">
    <location>
        <begin position="28"/>
        <end position="271"/>
    </location>
</feature>
<evidence type="ECO:0000256" key="1">
    <source>
        <dbReference type="SAM" id="Coils"/>
    </source>
</evidence>
<keyword evidence="1" id="KW-0175">Coiled coil</keyword>
<dbReference type="Pfam" id="PF04100">
    <property type="entry name" value="Vps53_N"/>
    <property type="match status" value="1"/>
</dbReference>
<dbReference type="GO" id="GO:0000938">
    <property type="term" value="C:GARP complex"/>
    <property type="evidence" value="ECO:0007669"/>
    <property type="project" value="InterPro"/>
</dbReference>
<reference evidence="4" key="1">
    <citation type="submission" date="2022-11" db="UniProtKB">
        <authorList>
            <consortium name="WormBaseParasite"/>
        </authorList>
    </citation>
    <scope>IDENTIFICATION</scope>
</reference>
<evidence type="ECO:0000313" key="4">
    <source>
        <dbReference type="WBParaSite" id="ACRNAN_scaffold21391.g14681.t1"/>
    </source>
</evidence>
<dbReference type="AlphaFoldDB" id="A0A914DBT9"/>
<dbReference type="InterPro" id="IPR007234">
    <property type="entry name" value="Vps53_N"/>
</dbReference>
<evidence type="ECO:0000313" key="3">
    <source>
        <dbReference type="Proteomes" id="UP000887540"/>
    </source>
</evidence>
<protein>
    <submittedName>
        <fullName evidence="4">Vps53 N-terminal domain-containing protein</fullName>
    </submittedName>
</protein>
<keyword evidence="3" id="KW-1185">Reference proteome</keyword>
<proteinExistence type="predicted"/>
<dbReference type="WBParaSite" id="ACRNAN_scaffold21391.g14681.t1">
    <property type="protein sequence ID" value="ACRNAN_scaffold21391.g14681.t1"/>
    <property type="gene ID" value="ACRNAN_scaffold21391.g14681"/>
</dbReference>